<dbReference type="eggNOG" id="arCOG05724">
    <property type="taxonomic scope" value="Archaea"/>
</dbReference>
<gene>
    <name evidence="2" type="ORF">C451_12762</name>
</gene>
<protein>
    <recommendedName>
        <fullName evidence="1">Type I restriction enzyme R protein N-terminal domain-containing protein</fullName>
    </recommendedName>
</protein>
<reference evidence="2 3" key="1">
    <citation type="journal article" date="2014" name="PLoS Genet.">
        <title>Phylogenetically driven sequencing of extremely halophilic archaea reveals strategies for static and dynamic osmo-response.</title>
        <authorList>
            <person name="Becker E.A."/>
            <person name="Seitzer P.M."/>
            <person name="Tritt A."/>
            <person name="Larsen D."/>
            <person name="Krusor M."/>
            <person name="Yao A.I."/>
            <person name="Wu D."/>
            <person name="Madern D."/>
            <person name="Eisen J.A."/>
            <person name="Darling A.E."/>
            <person name="Facciotti M.T."/>
        </authorList>
    </citation>
    <scope>NUCLEOTIDE SEQUENCE [LARGE SCALE GENOMIC DNA]</scope>
    <source>
        <strain evidence="2 3">JCM 13552</strain>
    </source>
</reference>
<accession>M0N4Y3</accession>
<evidence type="ECO:0000259" key="1">
    <source>
        <dbReference type="Pfam" id="PF13588"/>
    </source>
</evidence>
<proteinExistence type="predicted"/>
<dbReference type="AlphaFoldDB" id="M0N4Y3"/>
<feature type="domain" description="Type I restriction enzyme R protein N-terminal" evidence="1">
    <location>
        <begin position="9"/>
        <end position="102"/>
    </location>
</feature>
<dbReference type="STRING" id="1227457.C451_12762"/>
<dbReference type="Proteomes" id="UP000011680">
    <property type="component" value="Unassembled WGS sequence"/>
</dbReference>
<evidence type="ECO:0000313" key="2">
    <source>
        <dbReference type="EMBL" id="EMA52179.1"/>
    </source>
</evidence>
<comment type="caution">
    <text evidence="2">The sequence shown here is derived from an EMBL/GenBank/DDBJ whole genome shotgun (WGS) entry which is preliminary data.</text>
</comment>
<name>M0N4Y3_9EURY</name>
<sequence>MNEKNVEFKIIQPLIEILGWDLYMDVESEYTVQVGSKRYRVDYALSVGEAPDIFVEAKSSSSNLNGEYQDQLTSYMHQTGTDWGLLTNGNRFQILKLNVESKLADNSVLAEFFIGDIEQEHLSLANSSD</sequence>
<dbReference type="Pfam" id="PF13588">
    <property type="entry name" value="HSDR_N_2"/>
    <property type="match status" value="1"/>
</dbReference>
<organism evidence="2 3">
    <name type="scientific">Halococcus thailandensis JCM 13552</name>
    <dbReference type="NCBI Taxonomy" id="1227457"/>
    <lineage>
        <taxon>Archaea</taxon>
        <taxon>Methanobacteriati</taxon>
        <taxon>Methanobacteriota</taxon>
        <taxon>Stenosarchaea group</taxon>
        <taxon>Halobacteria</taxon>
        <taxon>Halobacteriales</taxon>
        <taxon>Halococcaceae</taxon>
        <taxon>Halococcus</taxon>
    </lineage>
</organism>
<dbReference type="Gene3D" id="3.90.1570.30">
    <property type="match status" value="1"/>
</dbReference>
<dbReference type="EMBL" id="AOMF01000159">
    <property type="protein sequence ID" value="EMA52179.1"/>
    <property type="molecule type" value="Genomic_DNA"/>
</dbReference>
<dbReference type="InterPro" id="IPR029464">
    <property type="entry name" value="HSDR_N"/>
</dbReference>
<keyword evidence="3" id="KW-1185">Reference proteome</keyword>
<evidence type="ECO:0000313" key="3">
    <source>
        <dbReference type="Proteomes" id="UP000011680"/>
    </source>
</evidence>